<evidence type="ECO:0000256" key="1">
    <source>
        <dbReference type="SAM" id="MobiDB-lite"/>
    </source>
</evidence>
<evidence type="ECO:0000313" key="3">
    <source>
        <dbReference type="EMBL" id="SEH46222.1"/>
    </source>
</evidence>
<gene>
    <name evidence="3" type="ORF">SAMN05192561_102132</name>
</gene>
<keyword evidence="4" id="KW-1185">Reference proteome</keyword>
<dbReference type="STRING" id="1267564.SAMN05192561_102132"/>
<name>A0A1H6II78_9EURY</name>
<dbReference type="SUPFAM" id="SSF50998">
    <property type="entry name" value="Quinoprotein alcohol dehydrogenase-like"/>
    <property type="match status" value="1"/>
</dbReference>
<feature type="compositionally biased region" description="Low complexity" evidence="1">
    <location>
        <begin position="542"/>
        <end position="554"/>
    </location>
</feature>
<feature type="region of interest" description="Disordered" evidence="1">
    <location>
        <begin position="867"/>
        <end position="907"/>
    </location>
</feature>
<sequence length="907" mass="95440">MPAGTAEYVRTSSFEVGELDAWAVSGDRVCILANGTEVYVVGEERDQITLPEPAESVALSDHLYAVTDDGVDAYSLSGTRLWRVSLPEAVRVAAPGESGFAVVVTEDDELVGLDATSGQERFRVDRPHSDVSATPAVVCTDDALVLAAWSFLSVLGPTGESRLQERVDGAISDLGVVGDTIVCVMKDARCVGIDIETGERKWSHDWQVDRIDPFGREEIILRTEGEIRAIDAEGEWTPLGLDDGLPVTAAGGEPVCVIVDTVANVYRRLSGEWTLDATLLSESLTAGAEAIHAELHNVGDTAASATIAIELSGARCSDPTHRVTLLEDDSERVRFPLSSIDEETVDLTITADEEVILEERLPVTGGSESIDVTVEPTRLTPEGLRVSVTLANETSVPVEDVRINPMGERVDRIDPNDAVTRTLEAPADGTLTIADATGIRRTVDVPRPEDPLSASGSVEEDVLAVRVRNDSRATVVDELTIDGDALPTSITRTFEGAPESVLELVAPPVEDGTSTVSVAGHFLDADVDLEIPESAVLNAATGTHAPPAAAPDGSAPGGTPGGHSAGGAGGAHGDAGPGTGDLELERRIDPLPPIVGDLCIEHIDVENVGHGPESVTVTTPDAAPVTETIRPGEFRTFTRLHAFTGVGDDVVPPVAVESGGVERTAGELDTELEIPELYCRGLLLPDRDGYTLEVTAVNTAESRLRVRDLELELYEFREPPAEIHVPPYEEVTATYRVDGPDPSTVGGYDTVRYVADGSVAPARDLEVLVEAPVDGPDGLATLTVAVDPETALDADGGTVAIAVENDGGATVTDLSIAARGDQVRTILYEADDVPELGPGETHVHYVDIETAEDGLDVALDVAGTVGGADHEETMSVVGSPESVSIDRETGRSGPDHSPRVSTDFAVE</sequence>
<dbReference type="Pfam" id="PF13360">
    <property type="entry name" value="PQQ_2"/>
    <property type="match status" value="1"/>
</dbReference>
<reference evidence="3 4" key="1">
    <citation type="submission" date="2016-10" db="EMBL/GenBank/DDBJ databases">
        <authorList>
            <person name="de Groot N.N."/>
        </authorList>
    </citation>
    <scope>NUCLEOTIDE SEQUENCE [LARGE SCALE GENOMIC DNA]</scope>
    <source>
        <strain evidence="3 4">IBRC-M10418</strain>
    </source>
</reference>
<protein>
    <submittedName>
        <fullName evidence="3">PQQ-like domain-containing protein</fullName>
    </submittedName>
</protein>
<dbReference type="EMBL" id="FNWU01000002">
    <property type="protein sequence ID" value="SEH46222.1"/>
    <property type="molecule type" value="Genomic_DNA"/>
</dbReference>
<dbReference type="Proteomes" id="UP000199215">
    <property type="component" value="Unassembled WGS sequence"/>
</dbReference>
<dbReference type="Gene3D" id="2.130.10.10">
    <property type="entry name" value="YVTN repeat-like/Quinoprotein amine dehydrogenase"/>
    <property type="match status" value="1"/>
</dbReference>
<dbReference type="InterPro" id="IPR011047">
    <property type="entry name" value="Quinoprotein_ADH-like_sf"/>
</dbReference>
<organism evidence="3 4">
    <name type="scientific">Halopenitus malekzadehii</name>
    <dbReference type="NCBI Taxonomy" id="1267564"/>
    <lineage>
        <taxon>Archaea</taxon>
        <taxon>Methanobacteriati</taxon>
        <taxon>Methanobacteriota</taxon>
        <taxon>Stenosarchaea group</taxon>
        <taxon>Halobacteria</taxon>
        <taxon>Halobacteriales</taxon>
        <taxon>Haloferacaceae</taxon>
        <taxon>Halopenitus</taxon>
    </lineage>
</organism>
<evidence type="ECO:0000313" key="4">
    <source>
        <dbReference type="Proteomes" id="UP000199215"/>
    </source>
</evidence>
<dbReference type="InterPro" id="IPR015943">
    <property type="entry name" value="WD40/YVTN_repeat-like_dom_sf"/>
</dbReference>
<feature type="region of interest" description="Disordered" evidence="1">
    <location>
        <begin position="542"/>
        <end position="585"/>
    </location>
</feature>
<dbReference type="AlphaFoldDB" id="A0A1H6II78"/>
<dbReference type="RefSeq" id="WP_092816009.1">
    <property type="nucleotide sequence ID" value="NZ_FNWU01000002.1"/>
</dbReference>
<feature type="domain" description="Pyrrolo-quinoline quinone repeat" evidence="2">
    <location>
        <begin position="70"/>
        <end position="232"/>
    </location>
</feature>
<dbReference type="OrthoDB" id="8638at2157"/>
<accession>A0A1H6II78</accession>
<dbReference type="InterPro" id="IPR002372">
    <property type="entry name" value="PQQ_rpt_dom"/>
</dbReference>
<feature type="compositionally biased region" description="Basic and acidic residues" evidence="1">
    <location>
        <begin position="884"/>
        <end position="898"/>
    </location>
</feature>
<proteinExistence type="predicted"/>
<feature type="compositionally biased region" description="Gly residues" evidence="1">
    <location>
        <begin position="555"/>
        <end position="579"/>
    </location>
</feature>
<evidence type="ECO:0000259" key="2">
    <source>
        <dbReference type="Pfam" id="PF13360"/>
    </source>
</evidence>